<proteinExistence type="predicted"/>
<dbReference type="Proteomes" id="UP000805649">
    <property type="component" value="Unassembled WGS sequence"/>
</dbReference>
<evidence type="ECO:0000313" key="1">
    <source>
        <dbReference type="EMBL" id="KAL0941806.1"/>
    </source>
</evidence>
<sequence>MDPSWEARFPPTASKACSRCHSRKVKCDLTVPRCSACQKQNEQCNITECVTYSYAAVKSLQDRIKELQAKVDSLSQGTAEQPPQDLEASRFGDLRKEAEEIGVLAIGRPNSYVDRLYLGSATGSTFARIFFKQIDLKSPIRQHASRPPMFDLDRDLFCHNAALPPQPVAKQLLAEYIRRIHIWWPFVSLPFLRASVGCLYEDPARCSPYQKFLVLMVLALASAHSSESQEYRRMMDLNSPSDYFQTGLRYFLDFHDHPRDIQGLQCVLLLSLWMLNSNIRSHGDDLWHLSRYAMSAAIEMGLHRRSAAAGDFSYEDTEVRNRTWWCVYSLERQIALITGRVLSIRDHAIDAPKPVENSMDSLTNHEAQFAPTIHRLNVKLFNHLVRLRQIGGRVLESVYIARGADGRASRTTFQNICDEIDKIQQELQSWKRDTEALDIEGTREYSEIKVEYGLLLLLMYRPSPTFMIPSHEMVEISSRAVSGTVRQWTKLETHHGISAVCRCFRHVHAVLMVGLAGLYCDWYTKTMARNSDSHVLHTHGNDVAACIDIIDRGIAWMKEDSLLKYRDLLQAARIKVYGPAAWDSLSSQAIVTDHSSAAPINSSNGLGMFDSDGLQSQLFFQGDVLETYVSQVTGYFDTSHVNMDEGLAAWYGSFLDELQPNDNAELG</sequence>
<reference evidence="1 2" key="1">
    <citation type="journal article" date="2020" name="Phytopathology">
        <title>Genome Sequence Resources of Colletotrichum truncatum, C. plurivorum, C. musicola, and C. sojae: Four Species Pathogenic to Soybean (Glycine max).</title>
        <authorList>
            <person name="Rogerio F."/>
            <person name="Boufleur T.R."/>
            <person name="Ciampi-Guillardi M."/>
            <person name="Sukno S.A."/>
            <person name="Thon M.R."/>
            <person name="Massola Junior N.S."/>
            <person name="Baroncelli R."/>
        </authorList>
    </citation>
    <scope>NUCLEOTIDE SEQUENCE [LARGE SCALE GENOMIC DNA]</scope>
    <source>
        <strain evidence="1 2">CMES1059</strain>
    </source>
</reference>
<protein>
    <submittedName>
        <fullName evidence="1">Branched-chain amino acid</fullName>
    </submittedName>
</protein>
<name>A0ACC3ZCH3_COLTU</name>
<organism evidence="1 2">
    <name type="scientific">Colletotrichum truncatum</name>
    <name type="common">Anthracnose fungus</name>
    <name type="synonym">Colletotrichum capsici</name>
    <dbReference type="NCBI Taxonomy" id="5467"/>
    <lineage>
        <taxon>Eukaryota</taxon>
        <taxon>Fungi</taxon>
        <taxon>Dikarya</taxon>
        <taxon>Ascomycota</taxon>
        <taxon>Pezizomycotina</taxon>
        <taxon>Sordariomycetes</taxon>
        <taxon>Hypocreomycetidae</taxon>
        <taxon>Glomerellales</taxon>
        <taxon>Glomerellaceae</taxon>
        <taxon>Colletotrichum</taxon>
        <taxon>Colletotrichum truncatum species complex</taxon>
    </lineage>
</organism>
<gene>
    <name evidence="1" type="ORF">CTRU02_204569</name>
</gene>
<accession>A0ACC3ZCH3</accession>
<comment type="caution">
    <text evidence="1">The sequence shown here is derived from an EMBL/GenBank/DDBJ whole genome shotgun (WGS) entry which is preliminary data.</text>
</comment>
<evidence type="ECO:0000313" key="2">
    <source>
        <dbReference type="Proteomes" id="UP000805649"/>
    </source>
</evidence>
<dbReference type="EMBL" id="VUJX02000002">
    <property type="protein sequence ID" value="KAL0941806.1"/>
    <property type="molecule type" value="Genomic_DNA"/>
</dbReference>
<keyword evidence="2" id="KW-1185">Reference proteome</keyword>